<reference evidence="11" key="1">
    <citation type="journal article" date="2008" name="Dev. Comp. Immunol.">
        <title>Non-specific antiviral response detected in RNA-treated cultured cells of the sandfly, Lutzomyia longipalpis.</title>
        <authorList>
            <person name="Pitaluga A.N."/>
            <person name="Mason P.W."/>
            <person name="Traub-Cseko Y.M."/>
        </authorList>
    </citation>
    <scope>NUCLEOTIDE SEQUENCE</scope>
</reference>
<dbReference type="PANTHER" id="PTHR13645">
    <property type="entry name" value="DEFENSIN"/>
    <property type="match status" value="1"/>
</dbReference>
<evidence type="ECO:0000259" key="10">
    <source>
        <dbReference type="PROSITE" id="PS51378"/>
    </source>
</evidence>
<feature type="chain" id="PRO_5002746865" evidence="9">
    <location>
        <begin position="21"/>
        <end position="88"/>
    </location>
</feature>
<evidence type="ECO:0000256" key="9">
    <source>
        <dbReference type="SAM" id="SignalP"/>
    </source>
</evidence>
<keyword evidence="5" id="KW-0391">Immunity</keyword>
<dbReference type="EMBL" id="EF491251">
    <property type="protein sequence ID" value="ABR28349.1"/>
    <property type="molecule type" value="mRNA"/>
</dbReference>
<dbReference type="PROSITE" id="PS51378">
    <property type="entry name" value="INVERT_DEFENSINS"/>
    <property type="match status" value="1"/>
</dbReference>
<evidence type="ECO:0000256" key="3">
    <source>
        <dbReference type="ARBA" id="ARBA00022529"/>
    </source>
</evidence>
<dbReference type="CDD" id="cd21806">
    <property type="entry name" value="DEFL_defensin-like"/>
    <property type="match status" value="1"/>
</dbReference>
<feature type="domain" description="Invertebrate defensins family profile" evidence="10">
    <location>
        <begin position="49"/>
        <end position="88"/>
    </location>
</feature>
<dbReference type="AlphaFoldDB" id="A9XK86"/>
<dbReference type="GO" id="GO:0045087">
    <property type="term" value="P:innate immune response"/>
    <property type="evidence" value="ECO:0007669"/>
    <property type="project" value="UniProtKB-KW"/>
</dbReference>
<evidence type="ECO:0000313" key="11">
    <source>
        <dbReference type="EMBL" id="ABR28349.1"/>
    </source>
</evidence>
<dbReference type="GO" id="GO:0050830">
    <property type="term" value="P:defense response to Gram-positive bacterium"/>
    <property type="evidence" value="ECO:0007669"/>
    <property type="project" value="UniProtKB-ARBA"/>
</dbReference>
<dbReference type="GO" id="GO:0005615">
    <property type="term" value="C:extracellular space"/>
    <property type="evidence" value="ECO:0007669"/>
    <property type="project" value="TreeGrafter"/>
</dbReference>
<dbReference type="VEuPathDB" id="VectorBase:LLOJ007616"/>
<keyword evidence="8" id="KW-1015">Disulfide bond</keyword>
<dbReference type="SUPFAM" id="SSF57095">
    <property type="entry name" value="Scorpion toxin-like"/>
    <property type="match status" value="1"/>
</dbReference>
<keyword evidence="9" id="KW-0732">Signal</keyword>
<sequence>KMGIFRVSLCVVVLVAVVVANPAKNSAAKENFDSLQVEENPSEPQIQPRVTCDLLGPTGWGDALCAAHCISKGYRGGYCNAQKVCVCR</sequence>
<evidence type="ECO:0000256" key="7">
    <source>
        <dbReference type="ARBA" id="ARBA00023022"/>
    </source>
</evidence>
<evidence type="ECO:0000256" key="4">
    <source>
        <dbReference type="ARBA" id="ARBA00022588"/>
    </source>
</evidence>
<keyword evidence="2" id="KW-0964">Secreted</keyword>
<proteinExistence type="evidence at transcript level"/>
<evidence type="ECO:0000256" key="1">
    <source>
        <dbReference type="ARBA" id="ARBA00004613"/>
    </source>
</evidence>
<dbReference type="InterPro" id="IPR001542">
    <property type="entry name" value="Defensin_invertebrate/fungal"/>
</dbReference>
<dbReference type="Pfam" id="PF01097">
    <property type="entry name" value="Defensin_2"/>
    <property type="match status" value="1"/>
</dbReference>
<feature type="non-terminal residue" evidence="11">
    <location>
        <position position="1"/>
    </location>
</feature>
<dbReference type="Gene3D" id="3.30.30.10">
    <property type="entry name" value="Knottin, scorpion toxin-like"/>
    <property type="match status" value="1"/>
</dbReference>
<keyword evidence="4" id="KW-0399">Innate immunity</keyword>
<dbReference type="InterPro" id="IPR036574">
    <property type="entry name" value="Scorpion_toxin-like_sf"/>
</dbReference>
<dbReference type="PANTHER" id="PTHR13645:SF0">
    <property type="entry name" value="DEFENSIN"/>
    <property type="match status" value="1"/>
</dbReference>
<protein>
    <submittedName>
        <fullName evidence="11">Defensin</fullName>
    </submittedName>
</protein>
<evidence type="ECO:0000256" key="6">
    <source>
        <dbReference type="ARBA" id="ARBA00022940"/>
    </source>
</evidence>
<evidence type="ECO:0000256" key="5">
    <source>
        <dbReference type="ARBA" id="ARBA00022859"/>
    </source>
</evidence>
<feature type="signal peptide" evidence="9">
    <location>
        <begin position="1"/>
        <end position="20"/>
    </location>
</feature>
<keyword evidence="6" id="KW-0211">Defensin</keyword>
<dbReference type="FunFam" id="3.30.30.10:FF:000005">
    <property type="entry name" value="Defensin"/>
    <property type="match status" value="1"/>
</dbReference>
<comment type="subcellular location">
    <subcellularLocation>
        <location evidence="1">Secreted</location>
    </subcellularLocation>
</comment>
<dbReference type="VEuPathDB" id="VectorBase:LLONM1_007671"/>
<dbReference type="GO" id="GO:0006959">
    <property type="term" value="P:humoral immune response"/>
    <property type="evidence" value="ECO:0007669"/>
    <property type="project" value="TreeGrafter"/>
</dbReference>
<evidence type="ECO:0000256" key="2">
    <source>
        <dbReference type="ARBA" id="ARBA00022525"/>
    </source>
</evidence>
<keyword evidence="7" id="KW-0044">Antibiotic</keyword>
<keyword evidence="3" id="KW-0929">Antimicrobial</keyword>
<evidence type="ECO:0000256" key="8">
    <source>
        <dbReference type="ARBA" id="ARBA00023157"/>
    </source>
</evidence>
<organism evidence="11">
    <name type="scientific">Lutzomyia longipalpis</name>
    <name type="common">Sand fly</name>
    <dbReference type="NCBI Taxonomy" id="7200"/>
    <lineage>
        <taxon>Eukaryota</taxon>
        <taxon>Metazoa</taxon>
        <taxon>Ecdysozoa</taxon>
        <taxon>Arthropoda</taxon>
        <taxon>Hexapoda</taxon>
        <taxon>Insecta</taxon>
        <taxon>Pterygota</taxon>
        <taxon>Neoptera</taxon>
        <taxon>Endopterygota</taxon>
        <taxon>Diptera</taxon>
        <taxon>Nematocera</taxon>
        <taxon>Psychodoidea</taxon>
        <taxon>Psychodidae</taxon>
        <taxon>Lutzomyia</taxon>
        <taxon>Lutzomyia</taxon>
    </lineage>
</organism>
<accession>A9XK86</accession>
<name>A9XK86_LUTLO</name>